<evidence type="ECO:0000313" key="3">
    <source>
        <dbReference type="Proteomes" id="UP000614601"/>
    </source>
</evidence>
<feature type="compositionally biased region" description="Basic and acidic residues" evidence="1">
    <location>
        <begin position="205"/>
        <end position="214"/>
    </location>
</feature>
<feature type="region of interest" description="Disordered" evidence="1">
    <location>
        <begin position="373"/>
        <end position="394"/>
    </location>
</feature>
<name>A0A811KBA6_9BILA</name>
<dbReference type="Proteomes" id="UP000783686">
    <property type="component" value="Unassembled WGS sequence"/>
</dbReference>
<gene>
    <name evidence="2" type="ORF">BOKJ2_LOCUS5079</name>
</gene>
<organism evidence="2 3">
    <name type="scientific">Bursaphelenchus okinawaensis</name>
    <dbReference type="NCBI Taxonomy" id="465554"/>
    <lineage>
        <taxon>Eukaryota</taxon>
        <taxon>Metazoa</taxon>
        <taxon>Ecdysozoa</taxon>
        <taxon>Nematoda</taxon>
        <taxon>Chromadorea</taxon>
        <taxon>Rhabditida</taxon>
        <taxon>Tylenchina</taxon>
        <taxon>Tylenchomorpha</taxon>
        <taxon>Aphelenchoidea</taxon>
        <taxon>Aphelenchoididae</taxon>
        <taxon>Bursaphelenchus</taxon>
    </lineage>
</organism>
<feature type="region of interest" description="Disordered" evidence="1">
    <location>
        <begin position="202"/>
        <end position="226"/>
    </location>
</feature>
<accession>A0A811KBA6</accession>
<feature type="compositionally biased region" description="Basic and acidic residues" evidence="1">
    <location>
        <begin position="613"/>
        <end position="623"/>
    </location>
</feature>
<dbReference type="OrthoDB" id="5790816at2759"/>
<evidence type="ECO:0000256" key="1">
    <source>
        <dbReference type="SAM" id="MobiDB-lite"/>
    </source>
</evidence>
<feature type="compositionally biased region" description="Basic and acidic residues" evidence="1">
    <location>
        <begin position="414"/>
        <end position="430"/>
    </location>
</feature>
<dbReference type="EMBL" id="CAJFCW020000003">
    <property type="protein sequence ID" value="CAG9100813.1"/>
    <property type="molecule type" value="Genomic_DNA"/>
</dbReference>
<comment type="caution">
    <text evidence="2">The sequence shown here is derived from an EMBL/GenBank/DDBJ whole genome shotgun (WGS) entry which is preliminary data.</text>
</comment>
<feature type="region of interest" description="Disordered" evidence="1">
    <location>
        <begin position="411"/>
        <end position="454"/>
    </location>
</feature>
<dbReference type="AlphaFoldDB" id="A0A811KBA6"/>
<evidence type="ECO:0000313" key="2">
    <source>
        <dbReference type="EMBL" id="CAD5213411.1"/>
    </source>
</evidence>
<proteinExistence type="predicted"/>
<feature type="region of interest" description="Disordered" evidence="1">
    <location>
        <begin position="608"/>
        <end position="636"/>
    </location>
</feature>
<sequence length="664" mass="77198">MQENEGSILSPMEATEGMLKMVHGISVTQELPFRPAVPVFKSRFDTDVTPISPNGRKLAAEAAKRANKLMSSPNNISLYDHDGQENKFPLSVQEEKAKKHLAKDPKTGLTIETVKRRDLRHRFERMLSSDGLEYRINQYFQLPHLTNIQLAGLMRRSRNRSEFTDMSDEVWSHIFDEKRRYEDRTGEFDTVMTRDFAKRLSIMQNDDRSEKTDSEPDMDPDDDVRLDHSGSPVFEEIENLEEETKDAHEQLYRFFEYLETRRQLMEEEKWLALQIKMLSEKRELLKGSGVLNNEPHIVFGRPQIDNDVTQRCARCVPLIAYKKRPIIRVPLVKDVEHDIKIMSQYLGQDCSIVDDFLYNIATGLDDELDEFHMPLGERSRDRPRKPGTKSTEKTLARARARYHAKRALEVLTGSDKRNVGRPKKLSEAKPARNSKNNTPVARKKTSQVEGRTETQKKMSMIMNPVLAAEIEKETRQLEEKLSRHSYNYQEITIPLFKHYDDSVEKERQTERSSRRNSIDERCLTVEDVLEPNEAIFFAKIHHGIEYPRLTDEEIKRRKKEKIMLIPEYRPFIPELYEHENPLCDAFNPRKPVVKVEIDVEKLDLNDKEEVEDKTESKEEKIIIDGDSQDSAGSDPNIELDVIGKEDNFNLFKVPQVLPLPTSTT</sequence>
<dbReference type="Proteomes" id="UP000614601">
    <property type="component" value="Unassembled WGS sequence"/>
</dbReference>
<reference evidence="2" key="1">
    <citation type="submission" date="2020-09" db="EMBL/GenBank/DDBJ databases">
        <authorList>
            <person name="Kikuchi T."/>
        </authorList>
    </citation>
    <scope>NUCLEOTIDE SEQUENCE</scope>
    <source>
        <strain evidence="2">SH1</strain>
    </source>
</reference>
<keyword evidence="3" id="KW-1185">Reference proteome</keyword>
<protein>
    <submittedName>
        <fullName evidence="2">Uncharacterized protein</fullName>
    </submittedName>
</protein>
<dbReference type="EMBL" id="CAJFDH010000003">
    <property type="protein sequence ID" value="CAD5213411.1"/>
    <property type="molecule type" value="Genomic_DNA"/>
</dbReference>